<keyword evidence="1" id="KW-0548">Nucleotidyltransferase</keyword>
<organism evidence="1 2">
    <name type="scientific">Eisenbergiella massiliensis</name>
    <dbReference type="NCBI Taxonomy" id="1720294"/>
    <lineage>
        <taxon>Bacteria</taxon>
        <taxon>Bacillati</taxon>
        <taxon>Bacillota</taxon>
        <taxon>Clostridia</taxon>
        <taxon>Lachnospirales</taxon>
        <taxon>Lachnospiraceae</taxon>
        <taxon>Eisenbergiella</taxon>
    </lineage>
</organism>
<dbReference type="AlphaFoldDB" id="A0A3E3HYR1"/>
<sequence length="289" mass="34536">MRSEKEMLDLIIKTAEEDPRVRAAYLEGSRVNPNVPKDIFQDYDVVYVVNETKSFREDRQWIDRFGERLFMQYPEDSIYFSSDVENCYGWLMQFTDGNRLDLHVSTMKAVQSSLEIYRILVDKDGILPEAKPASDEIYWVKKPTEEQFYFTCNEFWWCLDNVAKGLWREELPYVMDMIHLYIRPMLTRILEWKIGRDNNFSVSVGKSAKYMKRYLPEETYKRYLLTYSQAETEAVWDAVFIMCDLFRQTEEELAEKMNFHFDAAEADNCRAYLEHVRKLPADAREIYES</sequence>
<comment type="caution">
    <text evidence="1">The sequence shown here is derived from an EMBL/GenBank/DDBJ whole genome shotgun (WGS) entry which is preliminary data.</text>
</comment>
<dbReference type="SUPFAM" id="SSF81631">
    <property type="entry name" value="PAP/OAS1 substrate-binding domain"/>
    <property type="match status" value="1"/>
</dbReference>
<dbReference type="Proteomes" id="UP000260812">
    <property type="component" value="Unassembled WGS sequence"/>
</dbReference>
<accession>A0A3E3HYR1</accession>
<gene>
    <name evidence="1" type="primary">ant(6)</name>
    <name evidence="1" type="ORF">DXC51_21495</name>
</gene>
<dbReference type="InterPro" id="IPR043519">
    <property type="entry name" value="NT_sf"/>
</dbReference>
<protein>
    <submittedName>
        <fullName evidence="1">Aminoglycoside 6-adenylyltransferase</fullName>
    </submittedName>
</protein>
<evidence type="ECO:0000313" key="1">
    <source>
        <dbReference type="EMBL" id="RGE56957.1"/>
    </source>
</evidence>
<reference evidence="1" key="1">
    <citation type="submission" date="2018-08" db="EMBL/GenBank/DDBJ databases">
        <title>A genome reference for cultivated species of the human gut microbiota.</title>
        <authorList>
            <person name="Zou Y."/>
            <person name="Xue W."/>
            <person name="Luo G."/>
        </authorList>
    </citation>
    <scope>NUCLEOTIDE SEQUENCE [LARGE SCALE GENOMIC DNA]</scope>
    <source>
        <strain evidence="1">TF05-5AC</strain>
    </source>
</reference>
<dbReference type="RefSeq" id="WP_117545387.1">
    <property type="nucleotide sequence ID" value="NZ_JBKUNB010000015.1"/>
</dbReference>
<dbReference type="Gene3D" id="1.20.120.330">
    <property type="entry name" value="Nucleotidyltransferases domain 2"/>
    <property type="match status" value="1"/>
</dbReference>
<dbReference type="EMBL" id="QVLV01000019">
    <property type="protein sequence ID" value="RGE56957.1"/>
    <property type="molecule type" value="Genomic_DNA"/>
</dbReference>
<evidence type="ECO:0000313" key="2">
    <source>
        <dbReference type="Proteomes" id="UP000260812"/>
    </source>
</evidence>
<proteinExistence type="predicted"/>
<keyword evidence="1" id="KW-0808">Transferase</keyword>
<dbReference type="GO" id="GO:0016779">
    <property type="term" value="F:nucleotidyltransferase activity"/>
    <property type="evidence" value="ECO:0007669"/>
    <property type="project" value="UniProtKB-KW"/>
</dbReference>
<name>A0A3E3HYR1_9FIRM</name>
<dbReference type="SUPFAM" id="SSF81301">
    <property type="entry name" value="Nucleotidyltransferase"/>
    <property type="match status" value="1"/>
</dbReference>
<dbReference type="Pfam" id="PF04439">
    <property type="entry name" value="Adenyl_transf"/>
    <property type="match status" value="1"/>
</dbReference>
<keyword evidence="2" id="KW-1185">Reference proteome</keyword>
<dbReference type="GeneID" id="97989366"/>
<dbReference type="InterPro" id="IPR007530">
    <property type="entry name" value="Aminoglycoside_adenylylTfrase"/>
</dbReference>
<dbReference type="PIRSF" id="PIRSF000812">
    <property type="entry name" value="AAD"/>
    <property type="match status" value="1"/>
</dbReference>
<dbReference type="Gene3D" id="3.30.460.10">
    <property type="entry name" value="Beta Polymerase, domain 2"/>
    <property type="match status" value="1"/>
</dbReference>